<keyword evidence="3" id="KW-0464">Manganese</keyword>
<feature type="binding site" evidence="3">
    <location>
        <position position="155"/>
    </location>
    <ligand>
        <name>Mn(2+)</name>
        <dbReference type="ChEBI" id="CHEBI:29035"/>
        <label>1</label>
    </ligand>
</feature>
<evidence type="ECO:0000256" key="1">
    <source>
        <dbReference type="ARBA" id="ARBA00022723"/>
    </source>
</evidence>
<evidence type="ECO:0000256" key="4">
    <source>
        <dbReference type="PROSITE-ProRule" id="PRU00742"/>
    </source>
</evidence>
<dbReference type="PRINTS" id="PR00116">
    <property type="entry name" value="ARGINASE"/>
</dbReference>
<dbReference type="Gene3D" id="3.40.800.10">
    <property type="entry name" value="Ureohydrolase domain"/>
    <property type="match status" value="1"/>
</dbReference>
<protein>
    <submittedName>
        <fullName evidence="5">Agmatinase</fullName>
    </submittedName>
</protein>
<name>A0A2W2BG15_9BACT</name>
<dbReference type="OrthoDB" id="9788689at2"/>
<dbReference type="CDD" id="cd11593">
    <property type="entry name" value="Agmatinase-like_2"/>
    <property type="match status" value="1"/>
</dbReference>
<dbReference type="PANTHER" id="PTHR11358:SF26">
    <property type="entry name" value="GUANIDINO ACID HYDROLASE, MITOCHONDRIAL"/>
    <property type="match status" value="1"/>
</dbReference>
<feature type="binding site" evidence="3">
    <location>
        <position position="178"/>
    </location>
    <ligand>
        <name>Mn(2+)</name>
        <dbReference type="ChEBI" id="CHEBI:29035"/>
        <label>1</label>
    </ligand>
</feature>
<keyword evidence="2" id="KW-0378">Hydrolase</keyword>
<evidence type="ECO:0000256" key="2">
    <source>
        <dbReference type="ARBA" id="ARBA00022801"/>
    </source>
</evidence>
<dbReference type="GO" id="GO:0046872">
    <property type="term" value="F:metal ion binding"/>
    <property type="evidence" value="ECO:0007669"/>
    <property type="project" value="UniProtKB-KW"/>
</dbReference>
<dbReference type="PIRSF" id="PIRSF036979">
    <property type="entry name" value="Arginase"/>
    <property type="match status" value="1"/>
</dbReference>
<accession>A0A2W2BG15</accession>
<organism evidence="5 6">
    <name type="scientific">Taibaiella soli</name>
    <dbReference type="NCBI Taxonomy" id="1649169"/>
    <lineage>
        <taxon>Bacteria</taxon>
        <taxon>Pseudomonadati</taxon>
        <taxon>Bacteroidota</taxon>
        <taxon>Chitinophagia</taxon>
        <taxon>Chitinophagales</taxon>
        <taxon>Chitinophagaceae</taxon>
        <taxon>Taibaiella</taxon>
    </lineage>
</organism>
<dbReference type="InterPro" id="IPR023696">
    <property type="entry name" value="Ureohydrolase_dom_sf"/>
</dbReference>
<proteinExistence type="inferred from homology"/>
<reference evidence="5 6" key="1">
    <citation type="submission" date="2018-06" db="EMBL/GenBank/DDBJ databases">
        <title>Mucibacter soli gen. nov., sp. nov., a new member of the family Chitinophagaceae producing mucin.</title>
        <authorList>
            <person name="Kim M.-K."/>
            <person name="Park S."/>
            <person name="Kim T.-S."/>
            <person name="Joung Y."/>
            <person name="Han J.-H."/>
            <person name="Kim S.B."/>
        </authorList>
    </citation>
    <scope>NUCLEOTIDE SEQUENCE [LARGE SCALE GENOMIC DNA]</scope>
    <source>
        <strain evidence="5 6">R1-15</strain>
    </source>
</reference>
<feature type="binding site" evidence="3">
    <location>
        <position position="272"/>
    </location>
    <ligand>
        <name>Mn(2+)</name>
        <dbReference type="ChEBI" id="CHEBI:29035"/>
        <label>1</label>
    </ligand>
</feature>
<dbReference type="RefSeq" id="WP_110999521.1">
    <property type="nucleotide sequence ID" value="NZ_QKTW01000018.1"/>
</dbReference>
<sequence>MADLSTFDPNSVGLKSNNIFGLPFKEDESELVLLPVPWEVTVSYRQGTARGPENVFDASMQVDLYDPDVVDGWKKGFYMLPVDKNIRKKSDYLRQCAELIISCLIDGGEVCKNEQLSDKLEEVNNGGKMLTNWVYEMTHNLLKEGKKVGLIGGDHSTPLGFVKALAGVHESFGILQIDAHADLREAYEGFTYSHASIMYNVLKEVPGVEKLVQVGIRDYCDEELELAQQSNGRVQTFFDKDIKARQYEGDTWKQICNDIINALPQKVYISFDIDGLDPKLCPNTGTPVPGGFEVEQIFYLFKQLHASGRELIGFDLNEVSCGEHSADGIDAIVGARVLYKLCNYMVAGK</sequence>
<feature type="binding site" evidence="3">
    <location>
        <position position="180"/>
    </location>
    <ligand>
        <name>Mn(2+)</name>
        <dbReference type="ChEBI" id="CHEBI:29035"/>
        <label>1</label>
    </ligand>
</feature>
<dbReference type="GO" id="GO:0008783">
    <property type="term" value="F:agmatinase activity"/>
    <property type="evidence" value="ECO:0007669"/>
    <property type="project" value="TreeGrafter"/>
</dbReference>
<gene>
    <name evidence="5" type="ORF">DN068_13825</name>
</gene>
<dbReference type="PANTHER" id="PTHR11358">
    <property type="entry name" value="ARGINASE/AGMATINASE"/>
    <property type="match status" value="1"/>
</dbReference>
<dbReference type="Pfam" id="PF00491">
    <property type="entry name" value="Arginase"/>
    <property type="match status" value="1"/>
</dbReference>
<evidence type="ECO:0000313" key="5">
    <source>
        <dbReference type="EMBL" id="PZF72426.1"/>
    </source>
</evidence>
<dbReference type="GO" id="GO:0033389">
    <property type="term" value="P:putrescine biosynthetic process from arginine, via agmatine"/>
    <property type="evidence" value="ECO:0007669"/>
    <property type="project" value="TreeGrafter"/>
</dbReference>
<dbReference type="EMBL" id="QKTW01000018">
    <property type="protein sequence ID" value="PZF72426.1"/>
    <property type="molecule type" value="Genomic_DNA"/>
</dbReference>
<feature type="binding site" evidence="3">
    <location>
        <position position="182"/>
    </location>
    <ligand>
        <name>Mn(2+)</name>
        <dbReference type="ChEBI" id="CHEBI:29035"/>
        <label>1</label>
    </ligand>
</feature>
<comment type="cofactor">
    <cofactor evidence="3">
        <name>Mn(2+)</name>
        <dbReference type="ChEBI" id="CHEBI:29035"/>
    </cofactor>
    <text evidence="3">Binds 2 manganese ions per subunit.</text>
</comment>
<evidence type="ECO:0000256" key="3">
    <source>
        <dbReference type="PIRSR" id="PIRSR036979-1"/>
    </source>
</evidence>
<keyword evidence="1 3" id="KW-0479">Metal-binding</keyword>
<dbReference type="PROSITE" id="PS51409">
    <property type="entry name" value="ARGINASE_2"/>
    <property type="match status" value="1"/>
</dbReference>
<comment type="caution">
    <text evidence="5">The sequence shown here is derived from an EMBL/GenBank/DDBJ whole genome shotgun (WGS) entry which is preliminary data.</text>
</comment>
<dbReference type="Proteomes" id="UP000248745">
    <property type="component" value="Unassembled WGS sequence"/>
</dbReference>
<comment type="similarity">
    <text evidence="4">Belongs to the arginase family.</text>
</comment>
<keyword evidence="6" id="KW-1185">Reference proteome</keyword>
<dbReference type="SUPFAM" id="SSF52768">
    <property type="entry name" value="Arginase/deacetylase"/>
    <property type="match status" value="1"/>
</dbReference>
<feature type="binding site" evidence="3">
    <location>
        <position position="274"/>
    </location>
    <ligand>
        <name>Mn(2+)</name>
        <dbReference type="ChEBI" id="CHEBI:29035"/>
        <label>1</label>
    </ligand>
</feature>
<dbReference type="AlphaFoldDB" id="A0A2W2BG15"/>
<evidence type="ECO:0000313" key="6">
    <source>
        <dbReference type="Proteomes" id="UP000248745"/>
    </source>
</evidence>
<dbReference type="InterPro" id="IPR006035">
    <property type="entry name" value="Ureohydrolase"/>
</dbReference>